<feature type="transmembrane region" description="Helical" evidence="1">
    <location>
        <begin position="185"/>
        <end position="212"/>
    </location>
</feature>
<keyword evidence="1" id="KW-0472">Membrane</keyword>
<proteinExistence type="predicted"/>
<name>A0A915IA55_ROMCU</name>
<keyword evidence="1" id="KW-1133">Transmembrane helix</keyword>
<keyword evidence="1" id="KW-0812">Transmembrane</keyword>
<feature type="transmembrane region" description="Helical" evidence="1">
    <location>
        <begin position="233"/>
        <end position="260"/>
    </location>
</feature>
<accession>A0A915IA55</accession>
<evidence type="ECO:0000313" key="3">
    <source>
        <dbReference type="WBParaSite" id="nRc.2.0.1.t10653-RA"/>
    </source>
</evidence>
<feature type="transmembrane region" description="Helical" evidence="1">
    <location>
        <begin position="53"/>
        <end position="75"/>
    </location>
</feature>
<dbReference type="AlphaFoldDB" id="A0A915IA55"/>
<evidence type="ECO:0000313" key="2">
    <source>
        <dbReference type="Proteomes" id="UP000887565"/>
    </source>
</evidence>
<protein>
    <submittedName>
        <fullName evidence="3">Vomeronasal type-1 receptor</fullName>
    </submittedName>
</protein>
<feature type="transmembrane region" description="Helical" evidence="1">
    <location>
        <begin position="24"/>
        <end position="44"/>
    </location>
</feature>
<feature type="transmembrane region" description="Helical" evidence="1">
    <location>
        <begin position="95"/>
        <end position="122"/>
    </location>
</feature>
<feature type="transmembrane region" description="Helical" evidence="1">
    <location>
        <begin position="272"/>
        <end position="296"/>
    </location>
</feature>
<sequence>MQPDFRYTPPVNRKQVFAGCSTDAYNSSSMLCLIVNLFFAKIFYTASKQHAGFFYQLITLISDMLKNAFYFMWIINGFPKLSNKCSSILLNGNNVTTLIFSTLPLSVLGTFDSFQFLNSLIITYDRIVALKKPFQYVQRKRKFLNIKIMVVGFLICILVNSHRFIGSVTPTTAANSASTVDSLAYIVSISRVAFSALLLVIYVCFLPIMIRAYKSFLDGPQQQINIVRRERSLTVLTVFNSLVIFLCNTVSLCIQCALIWLTKGPDRDYVILMLRMSFGYLDVLLDLITGLGCLIISSEFRKALKNILKGTKTTEIAPVVVTTIAVQRKSSY</sequence>
<reference evidence="3" key="1">
    <citation type="submission" date="2022-11" db="UniProtKB">
        <authorList>
            <consortium name="WormBaseParasite"/>
        </authorList>
    </citation>
    <scope>IDENTIFICATION</scope>
</reference>
<evidence type="ECO:0000256" key="1">
    <source>
        <dbReference type="SAM" id="Phobius"/>
    </source>
</evidence>
<dbReference type="Gene3D" id="1.20.1070.10">
    <property type="entry name" value="Rhodopsin 7-helix transmembrane proteins"/>
    <property type="match status" value="1"/>
</dbReference>
<dbReference type="Proteomes" id="UP000887565">
    <property type="component" value="Unplaced"/>
</dbReference>
<feature type="transmembrane region" description="Helical" evidence="1">
    <location>
        <begin position="143"/>
        <end position="165"/>
    </location>
</feature>
<keyword evidence="2" id="KW-1185">Reference proteome</keyword>
<dbReference type="WBParaSite" id="nRc.2.0.1.t10653-RA">
    <property type="protein sequence ID" value="nRc.2.0.1.t10653-RA"/>
    <property type="gene ID" value="nRc.2.0.1.g10653"/>
</dbReference>
<organism evidence="2 3">
    <name type="scientific">Romanomermis culicivorax</name>
    <name type="common">Nematode worm</name>
    <dbReference type="NCBI Taxonomy" id="13658"/>
    <lineage>
        <taxon>Eukaryota</taxon>
        <taxon>Metazoa</taxon>
        <taxon>Ecdysozoa</taxon>
        <taxon>Nematoda</taxon>
        <taxon>Enoplea</taxon>
        <taxon>Dorylaimia</taxon>
        <taxon>Mermithida</taxon>
        <taxon>Mermithoidea</taxon>
        <taxon>Mermithidae</taxon>
        <taxon>Romanomermis</taxon>
    </lineage>
</organism>